<proteinExistence type="predicted"/>
<organism evidence="1">
    <name type="scientific">Arundo donax</name>
    <name type="common">Giant reed</name>
    <name type="synonym">Donax arundinaceus</name>
    <dbReference type="NCBI Taxonomy" id="35708"/>
    <lineage>
        <taxon>Eukaryota</taxon>
        <taxon>Viridiplantae</taxon>
        <taxon>Streptophyta</taxon>
        <taxon>Embryophyta</taxon>
        <taxon>Tracheophyta</taxon>
        <taxon>Spermatophyta</taxon>
        <taxon>Magnoliopsida</taxon>
        <taxon>Liliopsida</taxon>
        <taxon>Poales</taxon>
        <taxon>Poaceae</taxon>
        <taxon>PACMAD clade</taxon>
        <taxon>Arundinoideae</taxon>
        <taxon>Arundineae</taxon>
        <taxon>Arundo</taxon>
    </lineage>
</organism>
<reference evidence="1" key="2">
    <citation type="journal article" date="2015" name="Data Brief">
        <title>Shoot transcriptome of the giant reed, Arundo donax.</title>
        <authorList>
            <person name="Barrero R.A."/>
            <person name="Guerrero F.D."/>
            <person name="Moolhuijzen P."/>
            <person name="Goolsby J.A."/>
            <person name="Tidwell J."/>
            <person name="Bellgard S.E."/>
            <person name="Bellgard M.I."/>
        </authorList>
    </citation>
    <scope>NUCLEOTIDE SEQUENCE</scope>
    <source>
        <tissue evidence="1">Shoot tissue taken approximately 20 cm above the soil surface</tissue>
    </source>
</reference>
<dbReference type="AlphaFoldDB" id="A0A0A8ZSQ3"/>
<protein>
    <submittedName>
        <fullName evidence="1">Uncharacterized protein</fullName>
    </submittedName>
</protein>
<evidence type="ECO:0000313" key="1">
    <source>
        <dbReference type="EMBL" id="JAD37862.1"/>
    </source>
</evidence>
<name>A0A0A8ZSQ3_ARUDO</name>
<dbReference type="EMBL" id="GBRH01260033">
    <property type="protein sequence ID" value="JAD37862.1"/>
    <property type="molecule type" value="Transcribed_RNA"/>
</dbReference>
<accession>A0A0A8ZSQ3</accession>
<sequence length="29" mass="3599">MDIRKIELYPRIVGVYRPCTLDFQIKMWN</sequence>
<reference evidence="1" key="1">
    <citation type="submission" date="2014-09" db="EMBL/GenBank/DDBJ databases">
        <authorList>
            <person name="Magalhaes I.L.F."/>
            <person name="Oliveira U."/>
            <person name="Santos F.R."/>
            <person name="Vidigal T.H.D.A."/>
            <person name="Brescovit A.D."/>
            <person name="Santos A.J."/>
        </authorList>
    </citation>
    <scope>NUCLEOTIDE SEQUENCE</scope>
    <source>
        <tissue evidence="1">Shoot tissue taken approximately 20 cm above the soil surface</tissue>
    </source>
</reference>